<evidence type="ECO:0000313" key="2">
    <source>
        <dbReference type="EMBL" id="MCU6706324.1"/>
    </source>
</evidence>
<gene>
    <name evidence="2" type="ORF">OCV57_10375</name>
</gene>
<organism evidence="2 3">
    <name type="scientific">Hominimerdicola aceti</name>
    <dbReference type="NCBI Taxonomy" id="2981726"/>
    <lineage>
        <taxon>Bacteria</taxon>
        <taxon>Bacillati</taxon>
        <taxon>Bacillota</taxon>
        <taxon>Clostridia</taxon>
        <taxon>Eubacteriales</taxon>
        <taxon>Oscillospiraceae</taxon>
        <taxon>Hominimerdicola</taxon>
    </lineage>
</organism>
<accession>A0AAE3IHX2</accession>
<dbReference type="RefSeq" id="WP_267301485.1">
    <property type="nucleotide sequence ID" value="NZ_JAOQJZ010000011.1"/>
</dbReference>
<feature type="region of interest" description="Disordered" evidence="1">
    <location>
        <begin position="1"/>
        <end position="20"/>
    </location>
</feature>
<name>A0AAE3IHX2_9FIRM</name>
<dbReference type="EMBL" id="JAOQJZ010000011">
    <property type="protein sequence ID" value="MCU6706324.1"/>
    <property type="molecule type" value="Genomic_DNA"/>
</dbReference>
<sequence length="52" mass="5886">MTDLQKKMADKLGLTPDDFQPKKATKVDELEAQVLYTALMTDTLIEEDNDNV</sequence>
<comment type="caution">
    <text evidence="2">The sequence shown here is derived from an EMBL/GenBank/DDBJ whole genome shotgun (WGS) entry which is preliminary data.</text>
</comment>
<feature type="compositionally biased region" description="Basic and acidic residues" evidence="1">
    <location>
        <begin position="1"/>
        <end position="10"/>
    </location>
</feature>
<reference evidence="2 3" key="1">
    <citation type="journal article" date="2021" name="ISME Commun">
        <title>Automated analysis of genomic sequences facilitates high-throughput and comprehensive description of bacteria.</title>
        <authorList>
            <person name="Hitch T.C.A."/>
        </authorList>
    </citation>
    <scope>NUCLEOTIDE SEQUENCE [LARGE SCALE GENOMIC DNA]</scope>
    <source>
        <strain evidence="2 3">Sanger_31</strain>
    </source>
</reference>
<protein>
    <submittedName>
        <fullName evidence="2">Uncharacterized protein</fullName>
    </submittedName>
</protein>
<evidence type="ECO:0000313" key="3">
    <source>
        <dbReference type="Proteomes" id="UP001208131"/>
    </source>
</evidence>
<dbReference type="AlphaFoldDB" id="A0AAE3IHX2"/>
<dbReference type="Proteomes" id="UP001208131">
    <property type="component" value="Unassembled WGS sequence"/>
</dbReference>
<evidence type="ECO:0000256" key="1">
    <source>
        <dbReference type="SAM" id="MobiDB-lite"/>
    </source>
</evidence>
<proteinExistence type="predicted"/>
<keyword evidence="3" id="KW-1185">Reference proteome</keyword>